<sequence>MPYPVLSLGLLWALLVQHCEAGKCGTPLYGPCLGVFDPRYNDSVSNNLVDQDPFWEDYTGYWIGTNENFAPDGTPRPPSFYDTRTKQGIPYATDVPFLTFANRSVDGTRYYHHIAIVYNPANEEFCNQKLEGNQANVIGNGTCGINGHVAAVDVLGTSTYKKDSSVEIFWWTNGQGRGPALLNTSFAKPGEDGISWHMQYKQRRVTEEEWLQELEQAYGSSNVLEEDRLTIPLEGPCLRTWDCPIDEATWCAAGDPNTQSCPNNVSPYQEPEAPMRTGAVVGFSILGIVAAAAIG</sequence>
<dbReference type="OrthoDB" id="44485at2759"/>
<feature type="signal peptide" evidence="1">
    <location>
        <begin position="1"/>
        <end position="21"/>
    </location>
</feature>
<dbReference type="AlphaFoldDB" id="K0TPR3"/>
<name>K0TPR3_THAOC</name>
<gene>
    <name evidence="2" type="ORF">THAOC_03558</name>
</gene>
<organism evidence="2 3">
    <name type="scientific">Thalassiosira oceanica</name>
    <name type="common">Marine diatom</name>
    <dbReference type="NCBI Taxonomy" id="159749"/>
    <lineage>
        <taxon>Eukaryota</taxon>
        <taxon>Sar</taxon>
        <taxon>Stramenopiles</taxon>
        <taxon>Ochrophyta</taxon>
        <taxon>Bacillariophyta</taxon>
        <taxon>Coscinodiscophyceae</taxon>
        <taxon>Thalassiosirophycidae</taxon>
        <taxon>Thalassiosirales</taxon>
        <taxon>Thalassiosiraceae</taxon>
        <taxon>Thalassiosira</taxon>
    </lineage>
</organism>
<evidence type="ECO:0008006" key="4">
    <source>
        <dbReference type="Google" id="ProtNLM"/>
    </source>
</evidence>
<protein>
    <recommendedName>
        <fullName evidence="4">Chitin-binding type-4 domain-containing protein</fullName>
    </recommendedName>
</protein>
<dbReference type="EMBL" id="AGNL01003401">
    <property type="protein sequence ID" value="EJK74747.1"/>
    <property type="molecule type" value="Genomic_DNA"/>
</dbReference>
<dbReference type="Proteomes" id="UP000266841">
    <property type="component" value="Unassembled WGS sequence"/>
</dbReference>
<feature type="chain" id="PRO_5003838650" description="Chitin-binding type-4 domain-containing protein" evidence="1">
    <location>
        <begin position="22"/>
        <end position="295"/>
    </location>
</feature>
<evidence type="ECO:0000256" key="1">
    <source>
        <dbReference type="SAM" id="SignalP"/>
    </source>
</evidence>
<reference evidence="2 3" key="1">
    <citation type="journal article" date="2012" name="Genome Biol.">
        <title>Genome and low-iron response of an oceanic diatom adapted to chronic iron limitation.</title>
        <authorList>
            <person name="Lommer M."/>
            <person name="Specht M."/>
            <person name="Roy A.S."/>
            <person name="Kraemer L."/>
            <person name="Andreson R."/>
            <person name="Gutowska M.A."/>
            <person name="Wolf J."/>
            <person name="Bergner S.V."/>
            <person name="Schilhabel M.B."/>
            <person name="Klostermeier U.C."/>
            <person name="Beiko R.G."/>
            <person name="Rosenstiel P."/>
            <person name="Hippler M."/>
            <person name="Laroche J."/>
        </authorList>
    </citation>
    <scope>NUCLEOTIDE SEQUENCE [LARGE SCALE GENOMIC DNA]</scope>
    <source>
        <strain evidence="2 3">CCMP1005</strain>
    </source>
</reference>
<keyword evidence="1" id="KW-0732">Signal</keyword>
<proteinExistence type="predicted"/>
<evidence type="ECO:0000313" key="2">
    <source>
        <dbReference type="EMBL" id="EJK74747.1"/>
    </source>
</evidence>
<comment type="caution">
    <text evidence="2">The sequence shown here is derived from an EMBL/GenBank/DDBJ whole genome shotgun (WGS) entry which is preliminary data.</text>
</comment>
<keyword evidence="3" id="KW-1185">Reference proteome</keyword>
<accession>K0TPR3</accession>
<dbReference type="eggNOG" id="ENOG502SD37">
    <property type="taxonomic scope" value="Eukaryota"/>
</dbReference>
<evidence type="ECO:0000313" key="3">
    <source>
        <dbReference type="Proteomes" id="UP000266841"/>
    </source>
</evidence>
<feature type="non-terminal residue" evidence="2">
    <location>
        <position position="295"/>
    </location>
</feature>